<comment type="caution">
    <text evidence="3">The sequence shown here is derived from an EMBL/GenBank/DDBJ whole genome shotgun (WGS) entry which is preliminary data.</text>
</comment>
<dbReference type="PANTHER" id="PTHR43747">
    <property type="entry name" value="FAD-BINDING PROTEIN"/>
    <property type="match status" value="1"/>
</dbReference>
<accession>A0A844YUL1</accession>
<reference evidence="3 4" key="1">
    <citation type="submission" date="2019-12" db="EMBL/GenBank/DDBJ databases">
        <title>Genomic-based taxomic classification of the family Erythrobacteraceae.</title>
        <authorList>
            <person name="Xu L."/>
        </authorList>
    </citation>
    <scope>NUCLEOTIDE SEQUENCE [LARGE SCALE GENOMIC DNA]</scope>
    <source>
        <strain evidence="3 4">M0322</strain>
    </source>
</reference>
<dbReference type="PIRSF" id="PIRSF011396">
    <property type="entry name" value="Trp_halogenase"/>
    <property type="match status" value="1"/>
</dbReference>
<keyword evidence="2" id="KW-0547">Nucleotide-binding</keyword>
<sequence>MSEQGHSRPVTRITIVGGGTAGWMAAAAISKVLRGLPGLTIRLVESEAIGTVGVGEATIPQIVGFNQLLGIDEAEFVRETHATYKLGIEFVDWTRLGHRYVHPFGTYGIDMLGIEFHHFWLRGLALGETAGLDDYSIGAVAARAGRYFPPQPGQPNSPLARLAYAFQFDAGRYGAYLRRLAEAQGVVRIEGRVVQVHQHPETGFVTAVQMENGDMVDGELFIDCSGFRSLLLGEALGVPFIDWSKWLPCDRAVAMPCSSAGPDQPITRSTARPAGWQWRIPLQHRIGNGHVYASAFLDDDAALDLLLANLDGRPLADPNRIRFTGGHRARLWDRNVVALGLAGGFLEPLESTAIHLVQAGIARLMAYFPSLDFTPKEIDRFNVETAREYLDIRDFLVLHYKATTRDDSEFWNYCRTLEPPDGLREKLEMFRSSGRVIREHNELFTETSWLSVMAGQGIVAGGWHPAAEILDEGELKRRLGHVRQVIAQAVGQMPTQEQFLREQGSAIAPGQRIMA</sequence>
<evidence type="ECO:0000256" key="1">
    <source>
        <dbReference type="PIRSR" id="PIRSR011396-1"/>
    </source>
</evidence>
<organism evidence="3 4">
    <name type="scientific">Alteraurantiacibacter buctensis</name>
    <dbReference type="NCBI Taxonomy" id="1503981"/>
    <lineage>
        <taxon>Bacteria</taxon>
        <taxon>Pseudomonadati</taxon>
        <taxon>Pseudomonadota</taxon>
        <taxon>Alphaproteobacteria</taxon>
        <taxon>Sphingomonadales</taxon>
        <taxon>Erythrobacteraceae</taxon>
        <taxon>Alteraurantiacibacter</taxon>
    </lineage>
</organism>
<proteinExistence type="predicted"/>
<feature type="active site" evidence="1">
    <location>
        <position position="85"/>
    </location>
</feature>
<feature type="binding site" evidence="2">
    <location>
        <position position="350"/>
    </location>
    <ligand>
        <name>FAD</name>
        <dbReference type="ChEBI" id="CHEBI:57692"/>
    </ligand>
</feature>
<feature type="binding site" evidence="2">
    <location>
        <position position="354"/>
    </location>
    <ligand>
        <name>FAD</name>
        <dbReference type="ChEBI" id="CHEBI:57692"/>
    </ligand>
</feature>
<dbReference type="EMBL" id="WTYV01000001">
    <property type="protein sequence ID" value="MXO70696.1"/>
    <property type="molecule type" value="Genomic_DNA"/>
</dbReference>
<dbReference type="InterPro" id="IPR006905">
    <property type="entry name" value="Flavin_halogenase"/>
</dbReference>
<dbReference type="InterPro" id="IPR033856">
    <property type="entry name" value="Trp_halogen"/>
</dbReference>
<keyword evidence="4" id="KW-1185">Reference proteome</keyword>
<dbReference type="RefSeq" id="WP_160770578.1">
    <property type="nucleotide sequence ID" value="NZ_WTYV01000001.1"/>
</dbReference>
<dbReference type="SUPFAM" id="SSF51905">
    <property type="entry name" value="FAD/NAD(P)-binding domain"/>
    <property type="match status" value="1"/>
</dbReference>
<name>A0A844YUL1_9SPHN</name>
<dbReference type="InterPro" id="IPR050816">
    <property type="entry name" value="Flavin-dep_Halogenase_NPB"/>
</dbReference>
<dbReference type="Pfam" id="PF04820">
    <property type="entry name" value="Trp_halogenase"/>
    <property type="match status" value="1"/>
</dbReference>
<dbReference type="PANTHER" id="PTHR43747:SF4">
    <property type="entry name" value="FLAVIN-DEPENDENT TRYPTOPHAN HALOGENASE"/>
    <property type="match status" value="1"/>
</dbReference>
<evidence type="ECO:0000313" key="4">
    <source>
        <dbReference type="Proteomes" id="UP000466966"/>
    </source>
</evidence>
<dbReference type="AlphaFoldDB" id="A0A844YUL1"/>
<dbReference type="Proteomes" id="UP000466966">
    <property type="component" value="Unassembled WGS sequence"/>
</dbReference>
<dbReference type="InterPro" id="IPR036188">
    <property type="entry name" value="FAD/NAD-bd_sf"/>
</dbReference>
<feature type="binding site" evidence="2">
    <location>
        <position position="85"/>
    </location>
    <ligand>
        <name>7-chloro-L-tryptophan</name>
        <dbReference type="ChEBI" id="CHEBI:58713"/>
    </ligand>
</feature>
<feature type="binding site" evidence="2">
    <location>
        <position position="341"/>
    </location>
    <ligand>
        <name>FAD</name>
        <dbReference type="ChEBI" id="CHEBI:57692"/>
    </ligand>
</feature>
<dbReference type="OrthoDB" id="7178350at2"/>
<dbReference type="Gene3D" id="3.50.50.60">
    <property type="entry name" value="FAD/NAD(P)-binding domain"/>
    <property type="match status" value="1"/>
</dbReference>
<gene>
    <name evidence="3" type="ORF">GRI99_03500</name>
</gene>
<feature type="binding site" evidence="2">
    <location>
        <begin position="18"/>
        <end position="21"/>
    </location>
    <ligand>
        <name>FAD</name>
        <dbReference type="ChEBI" id="CHEBI:57692"/>
    </ligand>
</feature>
<dbReference type="GO" id="GO:0000166">
    <property type="term" value="F:nucleotide binding"/>
    <property type="evidence" value="ECO:0007669"/>
    <property type="project" value="UniProtKB-KW"/>
</dbReference>
<evidence type="ECO:0000313" key="3">
    <source>
        <dbReference type="EMBL" id="MXO70696.1"/>
    </source>
</evidence>
<evidence type="ECO:0000256" key="2">
    <source>
        <dbReference type="PIRSR" id="PIRSR011396-2"/>
    </source>
</evidence>
<protein>
    <submittedName>
        <fullName evidence="3">Tryptophan halogenase</fullName>
    </submittedName>
</protein>
<dbReference type="GO" id="GO:0004497">
    <property type="term" value="F:monooxygenase activity"/>
    <property type="evidence" value="ECO:0007669"/>
    <property type="project" value="InterPro"/>
</dbReference>
<keyword evidence="2" id="KW-0274">FAD</keyword>
<keyword evidence="2" id="KW-0285">Flavoprotein</keyword>
<feature type="binding site" evidence="2">
    <location>
        <position position="193"/>
    </location>
    <ligand>
        <name>FAD</name>
        <dbReference type="ChEBI" id="CHEBI:57692"/>
    </ligand>
</feature>